<dbReference type="OrthoDB" id="2223399at2"/>
<dbReference type="AlphaFoldDB" id="A0A1D2LUB2"/>
<proteinExistence type="predicted"/>
<keyword evidence="1" id="KW-0175">Coiled coil</keyword>
<evidence type="ECO:0000256" key="1">
    <source>
        <dbReference type="SAM" id="Coils"/>
    </source>
</evidence>
<keyword evidence="2" id="KW-0812">Transmembrane</keyword>
<dbReference type="Proteomes" id="UP000243591">
    <property type="component" value="Chromosome"/>
</dbReference>
<evidence type="ECO:0000313" key="4">
    <source>
        <dbReference type="Proteomes" id="UP000243591"/>
    </source>
</evidence>
<sequence>MDLNEYLKGIASLVTAITVVGGALIWIYKKLVSDPDKRMAERIQRENSESLKQTVQPLTQSIELLNNNLKQSEKDREQLNKKVNLHDNVLNNHETRITVLEEWKKGVAEK</sequence>
<name>A0A1D2LUB2_BROTH</name>
<accession>A0A1D2LUB2</accession>
<dbReference type="RefSeq" id="WP_069133593.1">
    <property type="nucleotide sequence ID" value="NZ_CP023483.1"/>
</dbReference>
<reference evidence="3 4" key="1">
    <citation type="submission" date="2017-09" db="EMBL/GenBank/DDBJ databases">
        <title>Complete Genome Sequences of Two Strains of the Meat Spoilage Bacterium Brochothrix thermosphacta Isolated from Ground Chicken.</title>
        <authorList>
            <person name="Paoli G.C."/>
            <person name="Wijey C."/>
            <person name="Chen C.-Y."/>
            <person name="Nguyen L."/>
            <person name="Yan X."/>
            <person name="Irwin P.L."/>
        </authorList>
    </citation>
    <scope>NUCLEOTIDE SEQUENCE [LARGE SCALE GENOMIC DNA]</scope>
    <source>
        <strain evidence="3 4">BI</strain>
    </source>
</reference>
<protein>
    <submittedName>
        <fullName evidence="3">Uncharacterized protein</fullName>
    </submittedName>
</protein>
<organism evidence="3 4">
    <name type="scientific">Brochothrix thermosphacta</name>
    <name type="common">Microbacterium thermosphactum</name>
    <dbReference type="NCBI Taxonomy" id="2756"/>
    <lineage>
        <taxon>Bacteria</taxon>
        <taxon>Bacillati</taxon>
        <taxon>Bacillota</taxon>
        <taxon>Bacilli</taxon>
        <taxon>Bacillales</taxon>
        <taxon>Listeriaceae</taxon>
        <taxon>Brochothrix</taxon>
    </lineage>
</organism>
<gene>
    <name evidence="3" type="ORF">CNY62_02395</name>
</gene>
<feature type="transmembrane region" description="Helical" evidence="2">
    <location>
        <begin position="6"/>
        <end position="28"/>
    </location>
</feature>
<dbReference type="KEGG" id="bths:CNY62_02395"/>
<keyword evidence="2" id="KW-1133">Transmembrane helix</keyword>
<keyword evidence="2" id="KW-0472">Membrane</keyword>
<keyword evidence="4" id="KW-1185">Reference proteome</keyword>
<feature type="coiled-coil region" evidence="1">
    <location>
        <begin position="62"/>
        <end position="96"/>
    </location>
</feature>
<dbReference type="EMBL" id="CP023483">
    <property type="protein sequence ID" value="ATF25334.1"/>
    <property type="molecule type" value="Genomic_DNA"/>
</dbReference>
<evidence type="ECO:0000256" key="2">
    <source>
        <dbReference type="SAM" id="Phobius"/>
    </source>
</evidence>
<evidence type="ECO:0000313" key="3">
    <source>
        <dbReference type="EMBL" id="ATF25334.1"/>
    </source>
</evidence>